<feature type="region of interest" description="Disordered" evidence="1">
    <location>
        <begin position="291"/>
        <end position="394"/>
    </location>
</feature>
<evidence type="ECO:0000313" key="3">
    <source>
        <dbReference type="EMBL" id="ELU43021.1"/>
    </source>
</evidence>
<feature type="compositionally biased region" description="Pro residues" evidence="1">
    <location>
        <begin position="299"/>
        <end position="315"/>
    </location>
</feature>
<evidence type="ECO:0000256" key="2">
    <source>
        <dbReference type="SAM" id="Phobius"/>
    </source>
</evidence>
<name>L8WY55_THACA</name>
<organism evidence="3 4">
    <name type="scientific">Thanatephorus cucumeris (strain AG1-IA)</name>
    <name type="common">Rice sheath blight fungus</name>
    <name type="synonym">Rhizoctonia solani</name>
    <dbReference type="NCBI Taxonomy" id="983506"/>
    <lineage>
        <taxon>Eukaryota</taxon>
        <taxon>Fungi</taxon>
        <taxon>Dikarya</taxon>
        <taxon>Basidiomycota</taxon>
        <taxon>Agaricomycotina</taxon>
        <taxon>Agaricomycetes</taxon>
        <taxon>Cantharellales</taxon>
        <taxon>Ceratobasidiaceae</taxon>
        <taxon>Rhizoctonia</taxon>
        <taxon>Rhizoctonia solani AG-1</taxon>
    </lineage>
</organism>
<dbReference type="OrthoDB" id="3237422at2759"/>
<proteinExistence type="predicted"/>
<accession>L8WY55</accession>
<feature type="compositionally biased region" description="Polar residues" evidence="1">
    <location>
        <begin position="335"/>
        <end position="351"/>
    </location>
</feature>
<protein>
    <submittedName>
        <fullName evidence="3">Uncharacterized protein</fullName>
    </submittedName>
</protein>
<sequence>MDDCPKVPFLNLGLIRPLVVESNSRDIVVFHFLPPPDDCIFKSLLVHSCRFLVGLIFHWPLIGWVLLINIRGAVRVFLSYMPPVSRRARSSLKGKGKQKLDSKLPYSVPVPNSGTSLGRSTRQEWIWQEKLNYFRSLPPVLCPASPPPLFSALDTVEEARRRSRERIERMTRRLENLPLYQARNLIHLVSTELKGPFSPGCKYWGAHIPKAKPISEKQLMVIATPIEAPSPYAAPRPIGALQVDVGRSMRPSTPNITGPSSTVITGLPTPFTPPSATIAPIELLPSKASAGRPIVPIDYDPPSPARSPTPTPSLPPSRMGSQRPSATPVPASQRAFLSNLAQASRASSVLSRRTRPRPSRGLKIMSSTNQQALDRALSQYRPESRDQSPLSRFS</sequence>
<dbReference type="HOGENOM" id="CLU_058883_0_0_1"/>
<evidence type="ECO:0000313" key="4">
    <source>
        <dbReference type="Proteomes" id="UP000011668"/>
    </source>
</evidence>
<feature type="transmembrane region" description="Helical" evidence="2">
    <location>
        <begin position="51"/>
        <end position="70"/>
    </location>
</feature>
<comment type="caution">
    <text evidence="3">The sequence shown here is derived from an EMBL/GenBank/DDBJ whole genome shotgun (WGS) entry which is preliminary data.</text>
</comment>
<keyword evidence="2" id="KW-0472">Membrane</keyword>
<evidence type="ECO:0000256" key="1">
    <source>
        <dbReference type="SAM" id="MobiDB-lite"/>
    </source>
</evidence>
<dbReference type="Proteomes" id="UP000011668">
    <property type="component" value="Unassembled WGS sequence"/>
</dbReference>
<reference evidence="3 4" key="1">
    <citation type="journal article" date="2013" name="Nat. Commun.">
        <title>The evolution and pathogenic mechanisms of the rice sheath blight pathogen.</title>
        <authorList>
            <person name="Zheng A."/>
            <person name="Lin R."/>
            <person name="Xu L."/>
            <person name="Qin P."/>
            <person name="Tang C."/>
            <person name="Ai P."/>
            <person name="Zhang D."/>
            <person name="Liu Y."/>
            <person name="Sun Z."/>
            <person name="Feng H."/>
            <person name="Wang Y."/>
            <person name="Chen Y."/>
            <person name="Liang X."/>
            <person name="Fu R."/>
            <person name="Li Q."/>
            <person name="Zhang J."/>
            <person name="Yu X."/>
            <person name="Xie Z."/>
            <person name="Ding L."/>
            <person name="Guan P."/>
            <person name="Tang J."/>
            <person name="Liang Y."/>
            <person name="Wang S."/>
            <person name="Deng Q."/>
            <person name="Li S."/>
            <person name="Zhu J."/>
            <person name="Wang L."/>
            <person name="Liu H."/>
            <person name="Li P."/>
        </authorList>
    </citation>
    <scope>NUCLEOTIDE SEQUENCE [LARGE SCALE GENOMIC DNA]</scope>
    <source>
        <strain evidence="4">AG-1 IA</strain>
    </source>
</reference>
<dbReference type="AlphaFoldDB" id="L8WY55"/>
<dbReference type="EMBL" id="AFRT01000629">
    <property type="protein sequence ID" value="ELU43021.1"/>
    <property type="molecule type" value="Genomic_DNA"/>
</dbReference>
<keyword evidence="2" id="KW-1133">Transmembrane helix</keyword>
<keyword evidence="2" id="KW-0812">Transmembrane</keyword>
<keyword evidence="4" id="KW-1185">Reference proteome</keyword>
<gene>
    <name evidence="3" type="ORF">AG1IA_02955</name>
</gene>